<dbReference type="Pfam" id="PF13401">
    <property type="entry name" value="AAA_22"/>
    <property type="match status" value="1"/>
</dbReference>
<gene>
    <name evidence="5" type="ORF">D9613_000241</name>
</gene>
<dbReference type="SMART" id="SM00382">
    <property type="entry name" value="AAA"/>
    <property type="match status" value="1"/>
</dbReference>
<evidence type="ECO:0000259" key="4">
    <source>
        <dbReference type="SMART" id="SM00382"/>
    </source>
</evidence>
<feature type="compositionally biased region" description="Low complexity" evidence="3">
    <location>
        <begin position="80"/>
        <end position="89"/>
    </location>
</feature>
<evidence type="ECO:0000313" key="5">
    <source>
        <dbReference type="EMBL" id="KAF4621030.1"/>
    </source>
</evidence>
<evidence type="ECO:0000313" key="6">
    <source>
        <dbReference type="Proteomes" id="UP000521872"/>
    </source>
</evidence>
<feature type="region of interest" description="Disordered" evidence="3">
    <location>
        <begin position="477"/>
        <end position="507"/>
    </location>
</feature>
<feature type="region of interest" description="Disordered" evidence="3">
    <location>
        <begin position="1"/>
        <end position="102"/>
    </location>
</feature>
<dbReference type="PANTHER" id="PTHR10763:SF26">
    <property type="entry name" value="CELL DIVISION CONTROL PROTEIN 6 HOMOLOG"/>
    <property type="match status" value="1"/>
</dbReference>
<reference evidence="5 6" key="1">
    <citation type="submission" date="2019-12" db="EMBL/GenBank/DDBJ databases">
        <authorList>
            <person name="Floudas D."/>
            <person name="Bentzer J."/>
            <person name="Ahren D."/>
            <person name="Johansson T."/>
            <person name="Persson P."/>
            <person name="Tunlid A."/>
        </authorList>
    </citation>
    <scope>NUCLEOTIDE SEQUENCE [LARGE SCALE GENOMIC DNA]</scope>
    <source>
        <strain evidence="5 6">CBS 102.39</strain>
    </source>
</reference>
<feature type="domain" description="AAA+ ATPase" evidence="4">
    <location>
        <begin position="175"/>
        <end position="329"/>
    </location>
</feature>
<name>A0A8H4VUQ1_9AGAR</name>
<protein>
    <recommendedName>
        <fullName evidence="4">AAA+ ATPase domain-containing protein</fullName>
    </recommendedName>
</protein>
<comment type="caution">
    <text evidence="5">The sequence shown here is derived from an EMBL/GenBank/DDBJ whole genome shotgun (WGS) entry which is preliminary data.</text>
</comment>
<dbReference type="Proteomes" id="UP000521872">
    <property type="component" value="Unassembled WGS sequence"/>
</dbReference>
<dbReference type="PANTHER" id="PTHR10763">
    <property type="entry name" value="CELL DIVISION CONTROL PROTEIN 6-RELATED"/>
    <property type="match status" value="1"/>
</dbReference>
<dbReference type="SUPFAM" id="SSF52540">
    <property type="entry name" value="P-loop containing nucleoside triphosphate hydrolases"/>
    <property type="match status" value="1"/>
</dbReference>
<evidence type="ECO:0000256" key="2">
    <source>
        <dbReference type="ARBA" id="ARBA00022705"/>
    </source>
</evidence>
<dbReference type="EMBL" id="JAACJL010000015">
    <property type="protein sequence ID" value="KAF4621030.1"/>
    <property type="molecule type" value="Genomic_DNA"/>
</dbReference>
<evidence type="ECO:0000256" key="1">
    <source>
        <dbReference type="ARBA" id="ARBA00006184"/>
    </source>
</evidence>
<dbReference type="GO" id="GO:0033314">
    <property type="term" value="P:mitotic DNA replication checkpoint signaling"/>
    <property type="evidence" value="ECO:0007669"/>
    <property type="project" value="TreeGrafter"/>
</dbReference>
<dbReference type="InterPro" id="IPR003593">
    <property type="entry name" value="AAA+_ATPase"/>
</dbReference>
<dbReference type="Gene3D" id="1.10.8.60">
    <property type="match status" value="1"/>
</dbReference>
<accession>A0A8H4VUQ1</accession>
<dbReference type="GO" id="GO:0016887">
    <property type="term" value="F:ATP hydrolysis activity"/>
    <property type="evidence" value="ECO:0007669"/>
    <property type="project" value="InterPro"/>
</dbReference>
<evidence type="ECO:0000256" key="3">
    <source>
        <dbReference type="SAM" id="MobiDB-lite"/>
    </source>
</evidence>
<keyword evidence="2" id="KW-0235">DNA replication</keyword>
<keyword evidence="6" id="KW-1185">Reference proteome</keyword>
<dbReference type="CDD" id="cd00009">
    <property type="entry name" value="AAA"/>
    <property type="match status" value="1"/>
</dbReference>
<dbReference type="InterPro" id="IPR049945">
    <property type="entry name" value="AAA_22"/>
</dbReference>
<dbReference type="Gene3D" id="3.40.50.300">
    <property type="entry name" value="P-loop containing nucleotide triphosphate hydrolases"/>
    <property type="match status" value="1"/>
</dbReference>
<feature type="compositionally biased region" description="Polar residues" evidence="3">
    <location>
        <begin position="14"/>
        <end position="36"/>
    </location>
</feature>
<dbReference type="PROSITE" id="PS51257">
    <property type="entry name" value="PROKAR_LIPOPROTEIN"/>
    <property type="match status" value="1"/>
</dbReference>
<organism evidence="5 6">
    <name type="scientific">Agrocybe pediades</name>
    <dbReference type="NCBI Taxonomy" id="84607"/>
    <lineage>
        <taxon>Eukaryota</taxon>
        <taxon>Fungi</taxon>
        <taxon>Dikarya</taxon>
        <taxon>Basidiomycota</taxon>
        <taxon>Agaricomycotina</taxon>
        <taxon>Agaricomycetes</taxon>
        <taxon>Agaricomycetidae</taxon>
        <taxon>Agaricales</taxon>
        <taxon>Agaricineae</taxon>
        <taxon>Strophariaceae</taxon>
        <taxon>Agrocybe</taxon>
    </lineage>
</organism>
<dbReference type="GO" id="GO:0003688">
    <property type="term" value="F:DNA replication origin binding"/>
    <property type="evidence" value="ECO:0007669"/>
    <property type="project" value="TreeGrafter"/>
</dbReference>
<proteinExistence type="inferred from homology"/>
<sequence length="668" mass="70558">MQTRSTLGKRGHQDSSSPSVSFSACEQLQTPENTPNPKRARTTTVILDGDGNKENIPPFKTSPVTDPSPRAARALRRTATEAVTATRSRPAPRRHSSVSSLPATPRADISQLAIVTPPPTPPTVLLPFHARVRALLRSTCNNADAQIAGRTEERANIVKFLASFIQGTTTDQGTTPASMFISGTPGTGKTALVNEIIRELSSDVKDDIKIISINCMALKDVDGLWTRMIEDFSVTAKGKSSLKKLKGREGVRTLLNTLGAKCILILDELDHITPNTQSLSSIFTLTEALPSQLRLIGIANTHTLTSASSNGFLLSEDVATMHFAPYTPSQLQEILESRLKTLSAVDSSMDMTAAVRKFLPATTLMLLTKKVAALTGDVRSLFEVLRGAIDLAATSSAKYAKGDNPLDAAPVSVTPAHVLAALKAYTPAAASAKGPSTSSSPSNSETVTKIQNLGLQARLCLLTILLASKRAEAGLPLSSSVNASPRKSTPSPIKRSTSLPNAPTTPSSVGIEVSALHTYYTSILSRIESGLFEPVSRSEFGDLLGVLETNGVVSLSSSSSSPSLSASPTKTRRTFGRSASFGASTKTGAGAVGEVRLVEGMWGDEVLRGLGVTATASACSLDDSDSREEEVKGIWEREKSRIAKDVKNAALASSKNSSINTFAGAFED</sequence>
<feature type="region of interest" description="Disordered" evidence="3">
    <location>
        <begin position="555"/>
        <end position="574"/>
    </location>
</feature>
<dbReference type="GO" id="GO:0005634">
    <property type="term" value="C:nucleus"/>
    <property type="evidence" value="ECO:0007669"/>
    <property type="project" value="TreeGrafter"/>
</dbReference>
<feature type="compositionally biased region" description="Low complexity" evidence="3">
    <location>
        <begin position="555"/>
        <end position="568"/>
    </location>
</feature>
<dbReference type="GO" id="GO:0006270">
    <property type="term" value="P:DNA replication initiation"/>
    <property type="evidence" value="ECO:0007669"/>
    <property type="project" value="TreeGrafter"/>
</dbReference>
<comment type="similarity">
    <text evidence="1">Belongs to the CDC6/cdc18 family.</text>
</comment>
<dbReference type="InterPro" id="IPR050311">
    <property type="entry name" value="ORC1/CDC6"/>
</dbReference>
<dbReference type="AlphaFoldDB" id="A0A8H4VUQ1"/>
<dbReference type="InterPro" id="IPR027417">
    <property type="entry name" value="P-loop_NTPase"/>
</dbReference>